<evidence type="ECO:0000313" key="3">
    <source>
        <dbReference type="EMBL" id="KAG1327769.1"/>
    </source>
</evidence>
<evidence type="ECO:0000256" key="1">
    <source>
        <dbReference type="SAM" id="Coils"/>
    </source>
</evidence>
<protein>
    <submittedName>
        <fullName evidence="3">Uncharacterized protein</fullName>
    </submittedName>
</protein>
<evidence type="ECO:0000256" key="2">
    <source>
        <dbReference type="SAM" id="MobiDB-lite"/>
    </source>
</evidence>
<sequence length="110" mass="12724">MKKEKGKETVGSTLASSQFVSPSNAASYFRLFIEHIEWLDENKKSLEEALQSMRDCQKVVKEKAAKEKKLATGLKKQLQEKLNEIMEKNKALLDLQRKANEEEEKLLELR</sequence>
<dbReference type="EMBL" id="CM017872">
    <property type="protein sequence ID" value="KAG1327769.1"/>
    <property type="molecule type" value="Genomic_DNA"/>
</dbReference>
<dbReference type="Proteomes" id="UP000797356">
    <property type="component" value="Chromosome 1"/>
</dbReference>
<comment type="caution">
    <text evidence="3">The sequence shown here is derived from an EMBL/GenBank/DDBJ whole genome shotgun (WGS) entry which is preliminary data.</text>
</comment>
<accession>A0A8K0HX39</accession>
<keyword evidence="1" id="KW-0175">Coiled coil</keyword>
<reference evidence="3" key="1">
    <citation type="journal article" date="2017" name="Gigascience">
        <title>The genome draft of coconut (Cocos nucifera).</title>
        <authorList>
            <person name="Xiao Y."/>
            <person name="Xu P."/>
            <person name="Fan H."/>
            <person name="Baudouin L."/>
            <person name="Xia W."/>
            <person name="Bocs S."/>
            <person name="Xu J."/>
            <person name="Li Q."/>
            <person name="Guo A."/>
            <person name="Zhou L."/>
            <person name="Li J."/>
            <person name="Wu Y."/>
            <person name="Ma Z."/>
            <person name="Armero A."/>
            <person name="Issali A.E."/>
            <person name="Liu N."/>
            <person name="Peng M."/>
            <person name="Yang Y."/>
        </authorList>
    </citation>
    <scope>NUCLEOTIDE SEQUENCE</scope>
    <source>
        <tissue evidence="3">Spear leaf of Hainan Tall coconut</tissue>
    </source>
</reference>
<evidence type="ECO:0000313" key="4">
    <source>
        <dbReference type="Proteomes" id="UP000797356"/>
    </source>
</evidence>
<gene>
    <name evidence="3" type="ORF">COCNU_01G017030</name>
</gene>
<dbReference type="AlphaFoldDB" id="A0A8K0HX39"/>
<name>A0A8K0HX39_COCNU</name>
<reference evidence="3" key="2">
    <citation type="submission" date="2019-07" db="EMBL/GenBank/DDBJ databases">
        <authorList>
            <person name="Yang Y."/>
            <person name="Bocs S."/>
            <person name="Baudouin L."/>
        </authorList>
    </citation>
    <scope>NUCLEOTIDE SEQUENCE</scope>
    <source>
        <tissue evidence="3">Spear leaf of Hainan Tall coconut</tissue>
    </source>
</reference>
<keyword evidence="4" id="KW-1185">Reference proteome</keyword>
<feature type="compositionally biased region" description="Polar residues" evidence="2">
    <location>
        <begin position="10"/>
        <end position="20"/>
    </location>
</feature>
<feature type="coiled-coil region" evidence="1">
    <location>
        <begin position="61"/>
        <end position="105"/>
    </location>
</feature>
<organism evidence="3 4">
    <name type="scientific">Cocos nucifera</name>
    <name type="common">Coconut palm</name>
    <dbReference type="NCBI Taxonomy" id="13894"/>
    <lineage>
        <taxon>Eukaryota</taxon>
        <taxon>Viridiplantae</taxon>
        <taxon>Streptophyta</taxon>
        <taxon>Embryophyta</taxon>
        <taxon>Tracheophyta</taxon>
        <taxon>Spermatophyta</taxon>
        <taxon>Magnoliopsida</taxon>
        <taxon>Liliopsida</taxon>
        <taxon>Arecaceae</taxon>
        <taxon>Arecoideae</taxon>
        <taxon>Cocoseae</taxon>
        <taxon>Attaleinae</taxon>
        <taxon>Cocos</taxon>
    </lineage>
</organism>
<feature type="region of interest" description="Disordered" evidence="2">
    <location>
        <begin position="1"/>
        <end position="20"/>
    </location>
</feature>
<proteinExistence type="predicted"/>